<accession>A0A085NM93</accession>
<feature type="non-terminal residue" evidence="1">
    <location>
        <position position="1"/>
    </location>
</feature>
<organism evidence="1">
    <name type="scientific">Trichuris suis</name>
    <name type="common">pig whipworm</name>
    <dbReference type="NCBI Taxonomy" id="68888"/>
    <lineage>
        <taxon>Eukaryota</taxon>
        <taxon>Metazoa</taxon>
        <taxon>Ecdysozoa</taxon>
        <taxon>Nematoda</taxon>
        <taxon>Enoplea</taxon>
        <taxon>Dorylaimia</taxon>
        <taxon>Trichinellida</taxon>
        <taxon>Trichuridae</taxon>
        <taxon>Trichuris</taxon>
    </lineage>
</organism>
<gene>
    <name evidence="1" type="ORF">M514_09801</name>
</gene>
<proteinExistence type="predicted"/>
<reference evidence="1" key="1">
    <citation type="journal article" date="2014" name="Nat. Genet.">
        <title>Genome and transcriptome of the porcine whipworm Trichuris suis.</title>
        <authorList>
            <person name="Jex A.R."/>
            <person name="Nejsum P."/>
            <person name="Schwarz E.M."/>
            <person name="Hu L."/>
            <person name="Young N.D."/>
            <person name="Hall R.S."/>
            <person name="Korhonen P.K."/>
            <person name="Liao S."/>
            <person name="Thamsborg S."/>
            <person name="Xia J."/>
            <person name="Xu P."/>
            <person name="Wang S."/>
            <person name="Scheerlinck J.P."/>
            <person name="Hofmann A."/>
            <person name="Sternberg P.W."/>
            <person name="Wang J."/>
            <person name="Gasser R.B."/>
        </authorList>
    </citation>
    <scope>NUCLEOTIDE SEQUENCE [LARGE SCALE GENOMIC DNA]</scope>
    <source>
        <strain evidence="1">DCEP-RM93F</strain>
    </source>
</reference>
<sequence>WGEVSVYARILERGLPRVSTSFFTAHIFPILNLSSRKYTVRFIRACSPQNTTRFRYACGAGSPCLNVST</sequence>
<dbReference type="EMBL" id="KL367486">
    <property type="protein sequence ID" value="KFD70589.1"/>
    <property type="molecule type" value="Genomic_DNA"/>
</dbReference>
<evidence type="ECO:0000313" key="1">
    <source>
        <dbReference type="EMBL" id="KFD70589.1"/>
    </source>
</evidence>
<dbReference type="Proteomes" id="UP000030758">
    <property type="component" value="Unassembled WGS sequence"/>
</dbReference>
<name>A0A085NM93_9BILA</name>
<protein>
    <submittedName>
        <fullName evidence="1">Uncharacterized protein</fullName>
    </submittedName>
</protein>
<feature type="non-terminal residue" evidence="1">
    <location>
        <position position="69"/>
    </location>
</feature>
<dbReference type="AlphaFoldDB" id="A0A085NM93"/>